<proteinExistence type="predicted"/>
<dbReference type="SUPFAM" id="SSF52047">
    <property type="entry name" value="RNI-like"/>
    <property type="match status" value="1"/>
</dbReference>
<dbReference type="InterPro" id="IPR011990">
    <property type="entry name" value="TPR-like_helical_dom_sf"/>
</dbReference>
<dbReference type="STRING" id="1664694.A0A0N0NJJ4"/>
<protein>
    <submittedName>
        <fullName evidence="1">Uncharacterized protein</fullName>
    </submittedName>
</protein>
<name>A0A0N0NJJ4_9EURO</name>
<reference evidence="1 2" key="1">
    <citation type="submission" date="2015-06" db="EMBL/GenBank/DDBJ databases">
        <title>Draft genome of the ant-associated black yeast Phialophora attae CBS 131958.</title>
        <authorList>
            <person name="Moreno L.F."/>
            <person name="Stielow B.J."/>
            <person name="de Hoog S."/>
            <person name="Vicente V.A."/>
            <person name="Weiss V.A."/>
            <person name="de Vries M."/>
            <person name="Cruz L.M."/>
            <person name="Souza E.M."/>
        </authorList>
    </citation>
    <scope>NUCLEOTIDE SEQUENCE [LARGE SCALE GENOMIC DNA]</scope>
    <source>
        <strain evidence="1 2">CBS 131958</strain>
    </source>
</reference>
<dbReference type="Gene3D" id="3.80.10.10">
    <property type="entry name" value="Ribonuclease Inhibitor"/>
    <property type="match status" value="1"/>
</dbReference>
<dbReference type="SUPFAM" id="SSF81383">
    <property type="entry name" value="F-box domain"/>
    <property type="match status" value="1"/>
</dbReference>
<evidence type="ECO:0000313" key="1">
    <source>
        <dbReference type="EMBL" id="KPI37041.1"/>
    </source>
</evidence>
<dbReference type="RefSeq" id="XP_017997004.1">
    <property type="nucleotide sequence ID" value="XM_018143803.1"/>
</dbReference>
<dbReference type="OrthoDB" id="629492at2759"/>
<sequence>MPKETFETLLATGSKAYTTNNHAVAIKAFQEAFQIAQTPKRRMQALDMHIAPMTKLKDLDRAMTIAKDMIRLNRTSPQGYLRAGQIDRLRKQPEAAAKWYRQGLKHVSSHDSEYRQLEAGLTKSNDLEISLRVRSCPRDPFTTFPVEVAEIILQYLTYRDMSGALRVSKGWNNFLCKSKLMTTTLDFSGGEQGRRTEVTLVALKAALRRLTQYPKIARMNHLSITATADLNNRLPHWFRRDTLETFTLDSTIPDSTLSILLTSTALQELKILSDNGLALGLVLTHCRALKRLTLITSPKAARNASWINGLYIDHPELQSLHYHNRDPETFFSIGRITSPNLKHLSLRRVGSSDLKLDQLLNLRSVAFDDCAISGHITLPVSLQHLLFGAAKYIIRTLTTKLPNLVSLAMYDNARGHAPTEMFLDPKPFLESVDISSDLVNDHSAIRLAALPRLRKVAISDNSKITGVFVKTLLEQTQGQIERIELQRCTNVGTDTAEWARQMHKGTVVN</sequence>
<dbReference type="Gene3D" id="1.20.1280.50">
    <property type="match status" value="1"/>
</dbReference>
<dbReference type="EMBL" id="LFJN01000026">
    <property type="protein sequence ID" value="KPI37041.1"/>
    <property type="molecule type" value="Genomic_DNA"/>
</dbReference>
<evidence type="ECO:0000313" key="2">
    <source>
        <dbReference type="Proteomes" id="UP000038010"/>
    </source>
</evidence>
<dbReference type="GeneID" id="28735683"/>
<comment type="caution">
    <text evidence="1">The sequence shown here is derived from an EMBL/GenBank/DDBJ whole genome shotgun (WGS) entry which is preliminary data.</text>
</comment>
<gene>
    <name evidence="1" type="ORF">AB675_3726</name>
</gene>
<keyword evidence="2" id="KW-1185">Reference proteome</keyword>
<feature type="non-terminal residue" evidence="1">
    <location>
        <position position="509"/>
    </location>
</feature>
<dbReference type="AlphaFoldDB" id="A0A0N0NJJ4"/>
<dbReference type="Gene3D" id="1.25.40.10">
    <property type="entry name" value="Tetratricopeptide repeat domain"/>
    <property type="match status" value="1"/>
</dbReference>
<dbReference type="SUPFAM" id="SSF48452">
    <property type="entry name" value="TPR-like"/>
    <property type="match status" value="1"/>
</dbReference>
<dbReference type="InterPro" id="IPR036047">
    <property type="entry name" value="F-box-like_dom_sf"/>
</dbReference>
<accession>A0A0N0NJJ4</accession>
<dbReference type="VEuPathDB" id="FungiDB:AB675_3726"/>
<dbReference type="InterPro" id="IPR032675">
    <property type="entry name" value="LRR_dom_sf"/>
</dbReference>
<dbReference type="Proteomes" id="UP000038010">
    <property type="component" value="Unassembled WGS sequence"/>
</dbReference>
<organism evidence="1 2">
    <name type="scientific">Cyphellophora attinorum</name>
    <dbReference type="NCBI Taxonomy" id="1664694"/>
    <lineage>
        <taxon>Eukaryota</taxon>
        <taxon>Fungi</taxon>
        <taxon>Dikarya</taxon>
        <taxon>Ascomycota</taxon>
        <taxon>Pezizomycotina</taxon>
        <taxon>Eurotiomycetes</taxon>
        <taxon>Chaetothyriomycetidae</taxon>
        <taxon>Chaetothyriales</taxon>
        <taxon>Cyphellophoraceae</taxon>
        <taxon>Cyphellophora</taxon>
    </lineage>
</organism>